<evidence type="ECO:0000256" key="5">
    <source>
        <dbReference type="PIRSR" id="PIRSR000429-1"/>
    </source>
</evidence>
<dbReference type="AlphaFoldDB" id="A0A5E7AXA9"/>
<dbReference type="GO" id="GO:0003985">
    <property type="term" value="F:acetyl-CoA C-acetyltransferase activity"/>
    <property type="evidence" value="ECO:0007669"/>
    <property type="project" value="TreeGrafter"/>
</dbReference>
<dbReference type="Pfam" id="PF00108">
    <property type="entry name" value="Thiolase_N"/>
    <property type="match status" value="1"/>
</dbReference>
<proteinExistence type="inferred from homology"/>
<name>A0A5E7AXA9_PSEFL</name>
<feature type="active site" description="Acyl-thioester intermediate" evidence="5">
    <location>
        <position position="91"/>
    </location>
</feature>
<evidence type="ECO:0000256" key="6">
    <source>
        <dbReference type="RuleBase" id="RU003557"/>
    </source>
</evidence>
<dbReference type="FunFam" id="3.40.47.10:FF:000010">
    <property type="entry name" value="Acetyl-CoA acetyltransferase (Thiolase)"/>
    <property type="match status" value="1"/>
</dbReference>
<feature type="domain" description="Thiolase N-terminal" evidence="7">
    <location>
        <begin position="6"/>
        <end position="261"/>
    </location>
</feature>
<comment type="catalytic activity">
    <reaction evidence="4">
        <text>succinyl-CoA + acetyl-CoA = 3-oxoadipyl-CoA + CoA</text>
        <dbReference type="Rhea" id="RHEA:19481"/>
        <dbReference type="ChEBI" id="CHEBI:57287"/>
        <dbReference type="ChEBI" id="CHEBI:57288"/>
        <dbReference type="ChEBI" id="CHEBI:57292"/>
        <dbReference type="ChEBI" id="CHEBI:57348"/>
        <dbReference type="EC" id="2.3.1.174"/>
    </reaction>
</comment>
<dbReference type="EMBL" id="CABVGY010000008">
    <property type="protein sequence ID" value="VVM70754.1"/>
    <property type="molecule type" value="Genomic_DNA"/>
</dbReference>
<dbReference type="PROSITE" id="PS00099">
    <property type="entry name" value="THIOLASE_3"/>
    <property type="match status" value="1"/>
</dbReference>
<dbReference type="InterPro" id="IPR020616">
    <property type="entry name" value="Thiolase_N"/>
</dbReference>
<feature type="domain" description="Thiolase C-terminal" evidence="8">
    <location>
        <begin position="270"/>
        <end position="392"/>
    </location>
</feature>
<dbReference type="InterPro" id="IPR020617">
    <property type="entry name" value="Thiolase_C"/>
</dbReference>
<dbReference type="Proteomes" id="UP000326729">
    <property type="component" value="Unassembled WGS sequence"/>
</dbReference>
<dbReference type="NCBIfam" id="NF006552">
    <property type="entry name" value="PRK09051.1"/>
    <property type="match status" value="1"/>
</dbReference>
<protein>
    <submittedName>
        <fullName evidence="9">Beta-ketothiolase BktB</fullName>
        <ecNumber evidence="9">2.3.1.16</ecNumber>
    </submittedName>
</protein>
<dbReference type="Gene3D" id="3.40.47.10">
    <property type="match status" value="2"/>
</dbReference>
<keyword evidence="2 6" id="KW-0808">Transferase</keyword>
<dbReference type="InterPro" id="IPR016039">
    <property type="entry name" value="Thiolase-like"/>
</dbReference>
<dbReference type="NCBIfam" id="TIGR01930">
    <property type="entry name" value="AcCoA-C-Actrans"/>
    <property type="match status" value="1"/>
</dbReference>
<keyword evidence="3 6" id="KW-0012">Acyltransferase</keyword>
<evidence type="ECO:0000259" key="7">
    <source>
        <dbReference type="Pfam" id="PF00108"/>
    </source>
</evidence>
<evidence type="ECO:0000256" key="1">
    <source>
        <dbReference type="ARBA" id="ARBA00010982"/>
    </source>
</evidence>
<accession>A0A5E7AXA9</accession>
<dbReference type="RefSeq" id="WP_150715800.1">
    <property type="nucleotide sequence ID" value="NZ_CABVGY010000008.1"/>
</dbReference>
<dbReference type="GO" id="GO:0006635">
    <property type="term" value="P:fatty acid beta-oxidation"/>
    <property type="evidence" value="ECO:0007669"/>
    <property type="project" value="TreeGrafter"/>
</dbReference>
<comment type="similarity">
    <text evidence="1 6">Belongs to the thiolase-like superfamily. Thiolase family.</text>
</comment>
<evidence type="ECO:0000313" key="10">
    <source>
        <dbReference type="Proteomes" id="UP000326729"/>
    </source>
</evidence>
<dbReference type="PROSITE" id="PS00098">
    <property type="entry name" value="THIOLASE_1"/>
    <property type="match status" value="1"/>
</dbReference>
<organism evidence="9 10">
    <name type="scientific">Pseudomonas fluorescens</name>
    <dbReference type="NCBI Taxonomy" id="294"/>
    <lineage>
        <taxon>Bacteria</taxon>
        <taxon>Pseudomonadati</taxon>
        <taxon>Pseudomonadota</taxon>
        <taxon>Gammaproteobacteria</taxon>
        <taxon>Pseudomonadales</taxon>
        <taxon>Pseudomonadaceae</taxon>
        <taxon>Pseudomonas</taxon>
    </lineage>
</organism>
<feature type="active site" description="Proton acceptor" evidence="5">
    <location>
        <position position="379"/>
    </location>
</feature>
<dbReference type="PANTHER" id="PTHR18919:SF107">
    <property type="entry name" value="ACETYL-COA ACETYLTRANSFERASE, CYTOSOLIC"/>
    <property type="match status" value="1"/>
</dbReference>
<dbReference type="SUPFAM" id="SSF53901">
    <property type="entry name" value="Thiolase-like"/>
    <property type="match status" value="2"/>
</dbReference>
<dbReference type="PIRSF" id="PIRSF000429">
    <property type="entry name" value="Ac-CoA_Ac_transf"/>
    <property type="match status" value="1"/>
</dbReference>
<sequence length="393" mass="40777">MNTPEIYVVSAARTAIGTFGGSLKDVPLADLATTAVKAALERAAVDPALVGHLVMGNVIPTETRDAYISRVAAMNAGIPKETPAYNVNRLCGSGLQAIINAAQTLMLGDADIVVGAGAESMSRGPYLMPSARWGSRMGNAQVIDYMLGILHDPFHGIHMGITAENVAARNGITREMQDALAFEDQQRAAHAIANGYFSEQIATVEIQDRKGVKLFSVDEHPRATSLEQLAAMKPAFKKDGSVTAGNASGLNDGAAALVMASGNAVQANNLKPLARLVSYAHAGVEPEFMGLGPIPATRLALKRAGLTVADLDVIEANIAFAAQACAVSQELDLDPAKVNPNGSGIALGHPVGATGAIIATKAIHELHRTGGRYALVTMCIGGGQGIAAIFERV</sequence>
<reference evidence="9 10" key="1">
    <citation type="submission" date="2019-09" db="EMBL/GenBank/DDBJ databases">
        <authorList>
            <person name="Chandra G."/>
            <person name="Truman W A."/>
        </authorList>
    </citation>
    <scope>NUCLEOTIDE SEQUENCE [LARGE SCALE GENOMIC DNA]</scope>
    <source>
        <strain evidence="9">PS659</strain>
    </source>
</reference>
<dbReference type="CDD" id="cd00751">
    <property type="entry name" value="thiolase"/>
    <property type="match status" value="1"/>
</dbReference>
<evidence type="ECO:0000259" key="8">
    <source>
        <dbReference type="Pfam" id="PF02803"/>
    </source>
</evidence>
<evidence type="ECO:0000256" key="2">
    <source>
        <dbReference type="ARBA" id="ARBA00022679"/>
    </source>
</evidence>
<dbReference type="Pfam" id="PF02803">
    <property type="entry name" value="Thiolase_C"/>
    <property type="match status" value="1"/>
</dbReference>
<gene>
    <name evidence="9" type="primary">bktB</name>
    <name evidence="9" type="ORF">PS659_01814</name>
</gene>
<evidence type="ECO:0000256" key="3">
    <source>
        <dbReference type="ARBA" id="ARBA00023315"/>
    </source>
</evidence>
<dbReference type="EC" id="2.3.1.16" evidence="9"/>
<dbReference type="GO" id="GO:0033812">
    <property type="term" value="F:3-oxoadipyl-CoA thiolase activity"/>
    <property type="evidence" value="ECO:0007669"/>
    <property type="project" value="UniProtKB-EC"/>
</dbReference>
<feature type="active site" description="Proton acceptor" evidence="5">
    <location>
        <position position="349"/>
    </location>
</feature>
<dbReference type="OrthoDB" id="8951704at2"/>
<dbReference type="PANTHER" id="PTHR18919">
    <property type="entry name" value="ACETYL-COA C-ACYLTRANSFERASE"/>
    <property type="match status" value="1"/>
</dbReference>
<dbReference type="InterPro" id="IPR020610">
    <property type="entry name" value="Thiolase_AS"/>
</dbReference>
<dbReference type="InterPro" id="IPR020615">
    <property type="entry name" value="Thiolase_acyl_enz_int_AS"/>
</dbReference>
<evidence type="ECO:0000313" key="9">
    <source>
        <dbReference type="EMBL" id="VVM70754.1"/>
    </source>
</evidence>
<evidence type="ECO:0000256" key="4">
    <source>
        <dbReference type="ARBA" id="ARBA00048527"/>
    </source>
</evidence>
<dbReference type="InterPro" id="IPR002155">
    <property type="entry name" value="Thiolase"/>
</dbReference>